<feature type="transmembrane region" description="Helical" evidence="8">
    <location>
        <begin position="325"/>
        <end position="344"/>
    </location>
</feature>
<comment type="subcellular location">
    <subcellularLocation>
        <location evidence="1">Cell membrane</location>
        <topology evidence="1">Multi-pass membrane protein</topology>
    </subcellularLocation>
</comment>
<organism evidence="10 11">
    <name type="scientific">Roseisolibacter agri</name>
    <dbReference type="NCBI Taxonomy" id="2014610"/>
    <lineage>
        <taxon>Bacteria</taxon>
        <taxon>Pseudomonadati</taxon>
        <taxon>Gemmatimonadota</taxon>
        <taxon>Gemmatimonadia</taxon>
        <taxon>Gemmatimonadales</taxon>
        <taxon>Gemmatimonadaceae</taxon>
        <taxon>Roseisolibacter</taxon>
    </lineage>
</organism>
<evidence type="ECO:0000256" key="5">
    <source>
        <dbReference type="ARBA" id="ARBA00022692"/>
    </source>
</evidence>
<dbReference type="Pfam" id="PF13231">
    <property type="entry name" value="PMT_2"/>
    <property type="match status" value="1"/>
</dbReference>
<keyword evidence="11" id="KW-1185">Reference proteome</keyword>
<feature type="transmembrane region" description="Helical" evidence="8">
    <location>
        <begin position="110"/>
        <end position="128"/>
    </location>
</feature>
<evidence type="ECO:0000256" key="2">
    <source>
        <dbReference type="ARBA" id="ARBA00022475"/>
    </source>
</evidence>
<name>A0AA37VFN5_9BACT</name>
<comment type="caution">
    <text evidence="10">The sequence shown here is derived from an EMBL/GenBank/DDBJ whole genome shotgun (WGS) entry which is preliminary data.</text>
</comment>
<evidence type="ECO:0000313" key="11">
    <source>
        <dbReference type="Proteomes" id="UP001161325"/>
    </source>
</evidence>
<evidence type="ECO:0000256" key="8">
    <source>
        <dbReference type="SAM" id="Phobius"/>
    </source>
</evidence>
<keyword evidence="3" id="KW-0328">Glycosyltransferase</keyword>
<dbReference type="GO" id="GO:0016763">
    <property type="term" value="F:pentosyltransferase activity"/>
    <property type="evidence" value="ECO:0007669"/>
    <property type="project" value="TreeGrafter"/>
</dbReference>
<dbReference type="AlphaFoldDB" id="A0AA37VFN5"/>
<proteinExistence type="predicted"/>
<feature type="transmembrane region" description="Helical" evidence="8">
    <location>
        <begin position="167"/>
        <end position="194"/>
    </location>
</feature>
<evidence type="ECO:0000256" key="1">
    <source>
        <dbReference type="ARBA" id="ARBA00004651"/>
    </source>
</evidence>
<feature type="transmembrane region" description="Helical" evidence="8">
    <location>
        <begin position="214"/>
        <end position="239"/>
    </location>
</feature>
<dbReference type="GO" id="GO:0009103">
    <property type="term" value="P:lipopolysaccharide biosynthetic process"/>
    <property type="evidence" value="ECO:0007669"/>
    <property type="project" value="UniProtKB-ARBA"/>
</dbReference>
<protein>
    <recommendedName>
        <fullName evidence="9">Glycosyltransferase RgtA/B/C/D-like domain-containing protein</fullName>
    </recommendedName>
</protein>
<dbReference type="InterPro" id="IPR050297">
    <property type="entry name" value="LipidA_mod_glycosyltrf_83"/>
</dbReference>
<evidence type="ECO:0000256" key="4">
    <source>
        <dbReference type="ARBA" id="ARBA00022679"/>
    </source>
</evidence>
<evidence type="ECO:0000256" key="6">
    <source>
        <dbReference type="ARBA" id="ARBA00022989"/>
    </source>
</evidence>
<feature type="transmembrane region" description="Helical" evidence="8">
    <location>
        <begin position="86"/>
        <end position="103"/>
    </location>
</feature>
<feature type="transmembrane region" description="Helical" evidence="8">
    <location>
        <begin position="356"/>
        <end position="378"/>
    </location>
</feature>
<keyword evidence="5 8" id="KW-0812">Transmembrane</keyword>
<accession>A0AA37VFN5</accession>
<feature type="transmembrane region" description="Helical" evidence="8">
    <location>
        <begin position="300"/>
        <end position="319"/>
    </location>
</feature>
<reference evidence="10" key="1">
    <citation type="submission" date="2022-08" db="EMBL/GenBank/DDBJ databases">
        <title>Draft genome sequencing of Roseisolibacter agri AW1220.</title>
        <authorList>
            <person name="Tobiishi Y."/>
            <person name="Tonouchi A."/>
        </authorList>
    </citation>
    <scope>NUCLEOTIDE SEQUENCE</scope>
    <source>
        <strain evidence="10">AW1220</strain>
    </source>
</reference>
<dbReference type="EMBL" id="BRXS01000005">
    <property type="protein sequence ID" value="GLC27164.1"/>
    <property type="molecule type" value="Genomic_DNA"/>
</dbReference>
<sequence>MSSSPPRFARASLLQGVVVLGVLLLVVAWAGATLQFPFGIDNGIHAYQGWVLRAGGRPYVDVFDSRGPFVMYGYGLAQALFGQNTWGVRLLDLAVLALGVVPLARAVAALEGRIAGVFCGVLAALWWASSSPGSLAQPDGWAGMLFAGALAPLLRRRTAGDPPMRRWLALAGGVIGLCTFSKPFYAALIVPVLVAIGSDRARDHKARLSDLMAVALAGLGVGVAVLGVMWLAGVLRAFVEAYLVFNVKVYAGEAQAGWGPRVGSLLRYVGSDPTIGYGIVLAGAGAWIGSRDPHADVRRATHVGIAWTLCTIGFVLLQGRFWRQHWLPTIPPLALLTTLGVSGLRRRLAVGERARAGAGGIAALLPLVLALALLVVAARTPAIYTLRGARALRDGATREALWDYHTGYRQGSASSFRAEHEAARYIAARTSAQDGVLVWGYAASVPYLAQRRIPGRFIYPYPLLAGAGTSLQPRFRAEFLHALGQRPPCYVVFDVGDPVVRAVAVPQFPTFDAWLRANYREEVRIERFALLRAATAGCHVLQHPAS</sequence>
<feature type="domain" description="Glycosyltransferase RgtA/B/C/D-like" evidence="9">
    <location>
        <begin position="66"/>
        <end position="211"/>
    </location>
</feature>
<dbReference type="PANTHER" id="PTHR33908">
    <property type="entry name" value="MANNOSYLTRANSFERASE YKCB-RELATED"/>
    <property type="match status" value="1"/>
</dbReference>
<evidence type="ECO:0000313" key="10">
    <source>
        <dbReference type="EMBL" id="GLC27164.1"/>
    </source>
</evidence>
<dbReference type="Proteomes" id="UP001161325">
    <property type="component" value="Unassembled WGS sequence"/>
</dbReference>
<keyword evidence="7 8" id="KW-0472">Membrane</keyword>
<evidence type="ECO:0000259" key="9">
    <source>
        <dbReference type="Pfam" id="PF13231"/>
    </source>
</evidence>
<dbReference type="PANTHER" id="PTHR33908:SF3">
    <property type="entry name" value="UNDECAPRENYL PHOSPHATE-ALPHA-4-AMINO-4-DEOXY-L-ARABINOSE ARABINOSYL TRANSFERASE"/>
    <property type="match status" value="1"/>
</dbReference>
<dbReference type="InterPro" id="IPR038731">
    <property type="entry name" value="RgtA/B/C-like"/>
</dbReference>
<keyword evidence="4" id="KW-0808">Transferase</keyword>
<keyword evidence="2" id="KW-1003">Cell membrane</keyword>
<evidence type="ECO:0000256" key="3">
    <source>
        <dbReference type="ARBA" id="ARBA00022676"/>
    </source>
</evidence>
<feature type="transmembrane region" description="Helical" evidence="8">
    <location>
        <begin position="12"/>
        <end position="32"/>
    </location>
</feature>
<keyword evidence="6 8" id="KW-1133">Transmembrane helix</keyword>
<dbReference type="GO" id="GO:0010041">
    <property type="term" value="P:response to iron(III) ion"/>
    <property type="evidence" value="ECO:0007669"/>
    <property type="project" value="TreeGrafter"/>
</dbReference>
<evidence type="ECO:0000256" key="7">
    <source>
        <dbReference type="ARBA" id="ARBA00023136"/>
    </source>
</evidence>
<gene>
    <name evidence="10" type="ORF">rosag_36770</name>
</gene>
<dbReference type="GO" id="GO:0005886">
    <property type="term" value="C:plasma membrane"/>
    <property type="evidence" value="ECO:0007669"/>
    <property type="project" value="UniProtKB-SubCell"/>
</dbReference>